<gene>
    <name evidence="3" type="ORF">THMIRHAS_06080</name>
</gene>
<feature type="transmembrane region" description="Helical" evidence="2">
    <location>
        <begin position="213"/>
        <end position="232"/>
    </location>
</feature>
<feature type="region of interest" description="Disordered" evidence="1">
    <location>
        <begin position="35"/>
        <end position="88"/>
    </location>
</feature>
<dbReference type="EMBL" id="AP021889">
    <property type="protein sequence ID" value="BBP45235.1"/>
    <property type="molecule type" value="Genomic_DNA"/>
</dbReference>
<feature type="transmembrane region" description="Helical" evidence="2">
    <location>
        <begin position="148"/>
        <end position="167"/>
    </location>
</feature>
<organism evidence="3 4">
    <name type="scientific">Thiosulfatimonas sediminis</name>
    <dbReference type="NCBI Taxonomy" id="2675054"/>
    <lineage>
        <taxon>Bacteria</taxon>
        <taxon>Pseudomonadati</taxon>
        <taxon>Pseudomonadota</taxon>
        <taxon>Gammaproteobacteria</taxon>
        <taxon>Thiotrichales</taxon>
        <taxon>Piscirickettsiaceae</taxon>
        <taxon>Thiosulfatimonas</taxon>
    </lineage>
</organism>
<evidence type="ECO:0000256" key="1">
    <source>
        <dbReference type="SAM" id="MobiDB-lite"/>
    </source>
</evidence>
<protein>
    <submittedName>
        <fullName evidence="3">Uncharacterized protein</fullName>
    </submittedName>
</protein>
<feature type="transmembrane region" description="Helical" evidence="2">
    <location>
        <begin position="188"/>
        <end position="207"/>
    </location>
</feature>
<keyword evidence="2" id="KW-0812">Transmembrane</keyword>
<dbReference type="KEGG" id="tse:THMIRHAS_06080"/>
<feature type="compositionally biased region" description="Polar residues" evidence="1">
    <location>
        <begin position="58"/>
        <end position="88"/>
    </location>
</feature>
<dbReference type="AlphaFoldDB" id="A0A6F8PSZ0"/>
<keyword evidence="4" id="KW-1185">Reference proteome</keyword>
<name>A0A6F8PSZ0_9GAMM</name>
<proteinExistence type="predicted"/>
<accession>A0A6F8PSZ0</accession>
<keyword evidence="2" id="KW-1133">Transmembrane helix</keyword>
<feature type="transmembrane region" description="Helical" evidence="2">
    <location>
        <begin position="123"/>
        <end position="142"/>
    </location>
</feature>
<sequence length="247" mass="28636">MCQQEHSEQLTKKKHYSMQAASLEKLDNARTLAEQFASARHSQTPHQNKKAEVPAELTQPSQPLARQDTLAKTTETTQSPVTNEPQIASKNKKIKLGAHYQPNVRPHQPSITAFEVAHWRNRLWLNPFLALSALVWLPFIAGVFTENLWINLLVLSTLSFIEYRLTLRTCKALHTVKTPLWQRSWLMYNLRRVMVISMMLMLFVLAIPYESMFIIGYLAILALYTLSQVVVFKQRHQQRQQQFVRLA</sequence>
<reference evidence="4" key="1">
    <citation type="submission" date="2019-11" db="EMBL/GenBank/DDBJ databases">
        <title>Isolation and characterization of two novel species in the genus Thiomicrorhabdus.</title>
        <authorList>
            <person name="Mochizuki J."/>
            <person name="Kojima H."/>
            <person name="Fukui M."/>
        </authorList>
    </citation>
    <scope>NUCLEOTIDE SEQUENCE [LARGE SCALE GENOMIC DNA]</scope>
    <source>
        <strain evidence="4">aks77</strain>
    </source>
</reference>
<evidence type="ECO:0000313" key="3">
    <source>
        <dbReference type="EMBL" id="BBP45235.1"/>
    </source>
</evidence>
<evidence type="ECO:0000256" key="2">
    <source>
        <dbReference type="SAM" id="Phobius"/>
    </source>
</evidence>
<keyword evidence="2" id="KW-0472">Membrane</keyword>
<evidence type="ECO:0000313" key="4">
    <source>
        <dbReference type="Proteomes" id="UP000501726"/>
    </source>
</evidence>
<dbReference type="Proteomes" id="UP000501726">
    <property type="component" value="Chromosome"/>
</dbReference>